<feature type="domain" description="CFA20" evidence="2">
    <location>
        <begin position="426"/>
        <end position="572"/>
    </location>
</feature>
<evidence type="ECO:0000259" key="2">
    <source>
        <dbReference type="Pfam" id="PF05018"/>
    </source>
</evidence>
<name>A0A3P3YDV8_PLABS</name>
<geneLocation type="mitochondrion" evidence="3"/>
<dbReference type="InterPro" id="IPR007714">
    <property type="entry name" value="CFA20_dom"/>
</dbReference>
<dbReference type="GO" id="GO:0003830">
    <property type="term" value="F:beta-1,4-mannosylglycoprotein 4-beta-N-acetylglucosaminyltransferase activity"/>
    <property type="evidence" value="ECO:0007669"/>
    <property type="project" value="InterPro"/>
</dbReference>
<dbReference type="PANTHER" id="PTHR12224:SF0">
    <property type="entry name" value="BETA-1,4-MANNOSYL-GLYCOPROTEIN 4-BETA-N-ACETYLGLUCOSAMINYLTRANSFERASE"/>
    <property type="match status" value="1"/>
</dbReference>
<evidence type="ECO:0000313" key="3">
    <source>
        <dbReference type="EMBL" id="SPQ98348.1"/>
    </source>
</evidence>
<keyword evidence="1" id="KW-1133">Transmembrane helix</keyword>
<dbReference type="Proteomes" id="UP000290189">
    <property type="component" value="Unassembled WGS sequence"/>
</dbReference>
<sequence>MISIYNCSLNHRWFKANFRAIMIPTVIILAVVAALNAFLIFHYVTHLTRPLWDSDTESTRWKTVTNFGTKPGDPELYCPLHGWAARSGPAPRVFDVVVFNMETPMLEIRLNELDVVVDRFVVIEAKCTFNRQPKATLLADHLDSDEFRPFRAKIHYALVDICNDDLEPGFPVEDAMRSHAIRETRKAGAVDGDLFIFSDLDELPRLDSIKLLRDCDFGSRIHLQMDNYRYSFGFPVYPELTRRSTVSVIGRFPDKDLVARFRYLTDAMLGDAGWHCSSCFPTVDMVRQKMLGYSHSDRIHSQHLLDEDEIRRKICMGEDMFGFLPEAFTFHSMACQMRVVPKTGNNHVPDHVARNPTRFRSVNDAFHTMADHVFSVLPFGLQDGFDFTGWESEGPRMHVSAGTTLLLMGRNGPTVVDSALAEIMITDDLQLRSEVVELKCDTYYKVAMSFPDESKIIGTPFKFMTLHLKSMDKFVAFEVEIEDSQGVKRTIRSSSAQSLARCKNDIATLPMRLASGWNCVTLDLDTLAHRLFGTRLRHAIRVRVFANCRLRRVYFHDRILQEHELPAALRVFPQLTEPVA</sequence>
<keyword evidence="1" id="KW-0812">Transmembrane</keyword>
<dbReference type="PANTHER" id="PTHR12224">
    <property type="entry name" value="BETA-1,4-MANNOSYL-GLYCOPROTEIN BETA-1,4-N-ACETYLGLUCOSAMINYL-TRANSFERASE"/>
    <property type="match status" value="1"/>
</dbReference>
<proteinExistence type="predicted"/>
<keyword evidence="1" id="KW-0472">Membrane</keyword>
<dbReference type="Pfam" id="PF05018">
    <property type="entry name" value="CFA20_dom"/>
    <property type="match status" value="1"/>
</dbReference>
<reference evidence="3 4" key="1">
    <citation type="submission" date="2018-03" db="EMBL/GenBank/DDBJ databases">
        <authorList>
            <person name="Fogelqvist J."/>
        </authorList>
    </citation>
    <scope>NUCLEOTIDE SEQUENCE [LARGE SCALE GENOMIC DNA]</scope>
</reference>
<protein>
    <recommendedName>
        <fullName evidence="2">CFA20 domain-containing protein</fullName>
    </recommendedName>
</protein>
<keyword evidence="3" id="KW-0496">Mitochondrion</keyword>
<dbReference type="InterPro" id="IPR006813">
    <property type="entry name" value="Glyco_trans_17"/>
</dbReference>
<dbReference type="EMBL" id="OVEO01000009">
    <property type="protein sequence ID" value="SPQ98348.1"/>
    <property type="molecule type" value="Genomic_DNA"/>
</dbReference>
<accession>A0A3P3YDV8</accession>
<dbReference type="GO" id="GO:0006044">
    <property type="term" value="P:N-acetylglucosamine metabolic process"/>
    <property type="evidence" value="ECO:0007669"/>
    <property type="project" value="TreeGrafter"/>
</dbReference>
<feature type="transmembrane region" description="Helical" evidence="1">
    <location>
        <begin position="21"/>
        <end position="44"/>
    </location>
</feature>
<evidence type="ECO:0000313" key="4">
    <source>
        <dbReference type="Proteomes" id="UP000290189"/>
    </source>
</evidence>
<dbReference type="AlphaFoldDB" id="A0A3P3YDV8"/>
<evidence type="ECO:0000256" key="1">
    <source>
        <dbReference type="SAM" id="Phobius"/>
    </source>
</evidence>
<gene>
    <name evidence="3" type="ORF">PLBR_LOCUS5563</name>
</gene>
<organism evidence="3 4">
    <name type="scientific">Plasmodiophora brassicae</name>
    <name type="common">Clubroot disease agent</name>
    <dbReference type="NCBI Taxonomy" id="37360"/>
    <lineage>
        <taxon>Eukaryota</taxon>
        <taxon>Sar</taxon>
        <taxon>Rhizaria</taxon>
        <taxon>Endomyxa</taxon>
        <taxon>Phytomyxea</taxon>
        <taxon>Plasmodiophorida</taxon>
        <taxon>Plasmodiophoridae</taxon>
        <taxon>Plasmodiophora</taxon>
    </lineage>
</organism>
<dbReference type="GO" id="GO:0016020">
    <property type="term" value="C:membrane"/>
    <property type="evidence" value="ECO:0007669"/>
    <property type="project" value="InterPro"/>
</dbReference>
<dbReference type="Pfam" id="PF04724">
    <property type="entry name" value="Glyco_transf_17"/>
    <property type="match status" value="1"/>
</dbReference>